<keyword evidence="2" id="KW-1185">Reference proteome</keyword>
<proteinExistence type="predicted"/>
<protein>
    <submittedName>
        <fullName evidence="1">Uncharacterized protein</fullName>
    </submittedName>
</protein>
<gene>
    <name evidence="1" type="ORF">QQX98_003739</name>
</gene>
<sequence>MANAAADEGKRVETSLSIKDAFRHYRKAVAWSVAVSMSTIMESYGLLLMDSFFAFPQFKQRYGEQLPDGTYSVLARWQLALTVLVRNGRLEEAEKSLRRLCSAPDDIDPKNTIAMMSRTIETEREMNTQGSYLDCFRGENMRRTEIDMIGWGYQILPGFVI</sequence>
<dbReference type="Proteomes" id="UP001498476">
    <property type="component" value="Unassembled WGS sequence"/>
</dbReference>
<organism evidence="1 2">
    <name type="scientific">Neonectria punicea</name>
    <dbReference type="NCBI Taxonomy" id="979145"/>
    <lineage>
        <taxon>Eukaryota</taxon>
        <taxon>Fungi</taxon>
        <taxon>Dikarya</taxon>
        <taxon>Ascomycota</taxon>
        <taxon>Pezizomycotina</taxon>
        <taxon>Sordariomycetes</taxon>
        <taxon>Hypocreomycetidae</taxon>
        <taxon>Hypocreales</taxon>
        <taxon>Nectriaceae</taxon>
        <taxon>Neonectria</taxon>
    </lineage>
</organism>
<evidence type="ECO:0000313" key="1">
    <source>
        <dbReference type="EMBL" id="KAK7418721.1"/>
    </source>
</evidence>
<comment type="caution">
    <text evidence="1">The sequence shown here is derived from an EMBL/GenBank/DDBJ whole genome shotgun (WGS) entry which is preliminary data.</text>
</comment>
<reference evidence="1 2" key="1">
    <citation type="journal article" date="2025" name="Microbiol. Resour. Announc.">
        <title>Draft genome sequences for Neonectria magnoliae and Neonectria punicea, canker pathogens of Liriodendron tulipifera and Acer saccharum in West Virginia.</title>
        <authorList>
            <person name="Petronek H.M."/>
            <person name="Kasson M.T."/>
            <person name="Metheny A.M."/>
            <person name="Stauder C.M."/>
            <person name="Lovett B."/>
            <person name="Lynch S.C."/>
            <person name="Garnas J.R."/>
            <person name="Kasson L.R."/>
            <person name="Stajich J.E."/>
        </authorList>
    </citation>
    <scope>NUCLEOTIDE SEQUENCE [LARGE SCALE GENOMIC DNA]</scope>
    <source>
        <strain evidence="1 2">NRRL 64653</strain>
    </source>
</reference>
<accession>A0ABR1HCB9</accession>
<evidence type="ECO:0000313" key="2">
    <source>
        <dbReference type="Proteomes" id="UP001498476"/>
    </source>
</evidence>
<dbReference type="InterPro" id="IPR036259">
    <property type="entry name" value="MFS_trans_sf"/>
</dbReference>
<dbReference type="EMBL" id="JAZAVJ010000044">
    <property type="protein sequence ID" value="KAK7418721.1"/>
    <property type="molecule type" value="Genomic_DNA"/>
</dbReference>
<dbReference type="Gene3D" id="1.20.1250.20">
    <property type="entry name" value="MFS general substrate transporter like domains"/>
    <property type="match status" value="1"/>
</dbReference>
<name>A0ABR1HCB9_9HYPO</name>